<feature type="chain" id="PRO_5021261199" description="DUF4399 domain-containing protein" evidence="2">
    <location>
        <begin position="24"/>
        <end position="164"/>
    </location>
</feature>
<dbReference type="InterPro" id="IPR046133">
    <property type="entry name" value="DUF6130"/>
</dbReference>
<proteinExistence type="predicted"/>
<reference evidence="3 4" key="1">
    <citation type="submission" date="2017-03" db="EMBL/GenBank/DDBJ databases">
        <title>Isolation of Levoglucosan Utilizing Bacteria.</title>
        <authorList>
            <person name="Arya A.S."/>
        </authorList>
    </citation>
    <scope>NUCLEOTIDE SEQUENCE [LARGE SCALE GENOMIC DNA]</scope>
    <source>
        <strain evidence="3 4">MEC069</strain>
    </source>
</reference>
<comment type="caution">
    <text evidence="3">The sequence shown here is derived from an EMBL/GenBank/DDBJ whole genome shotgun (WGS) entry which is preliminary data.</text>
</comment>
<evidence type="ECO:0008006" key="5">
    <source>
        <dbReference type="Google" id="ProtNLM"/>
    </source>
</evidence>
<evidence type="ECO:0000313" key="4">
    <source>
        <dbReference type="Proteomes" id="UP000298246"/>
    </source>
</evidence>
<dbReference type="Proteomes" id="UP000298246">
    <property type="component" value="Unassembled WGS sequence"/>
</dbReference>
<feature type="compositionally biased region" description="Polar residues" evidence="1">
    <location>
        <begin position="31"/>
        <end position="41"/>
    </location>
</feature>
<organism evidence="3 4">
    <name type="scientific">Paenibacillus athensensis</name>
    <dbReference type="NCBI Taxonomy" id="1967502"/>
    <lineage>
        <taxon>Bacteria</taxon>
        <taxon>Bacillati</taxon>
        <taxon>Bacillota</taxon>
        <taxon>Bacilli</taxon>
        <taxon>Bacillales</taxon>
        <taxon>Paenibacillaceae</taxon>
        <taxon>Paenibacillus</taxon>
    </lineage>
</organism>
<feature type="signal peptide" evidence="2">
    <location>
        <begin position="1"/>
        <end position="23"/>
    </location>
</feature>
<keyword evidence="4" id="KW-1185">Reference proteome</keyword>
<feature type="region of interest" description="Disordered" evidence="1">
    <location>
        <begin position="23"/>
        <end position="52"/>
    </location>
</feature>
<evidence type="ECO:0000313" key="3">
    <source>
        <dbReference type="EMBL" id="TFE89004.1"/>
    </source>
</evidence>
<dbReference type="AlphaFoldDB" id="A0A4Y8Q5P5"/>
<sequence length="164" mass="17333">MKKTWIYGTATLLLLGALTSACGSKEEEPQPEQQGMTSSVRTAAVKTEAGPDTAVQTVRADGKPTLNATVAQDGNTAIIQYTVTNLDLSAEHMGKSNVPGEGHLHLYVDGKQKAMLNTDAPVKLTNLSAGKHVVLLELQQNDHSDLNVSKELTIQVPATDGAAK</sequence>
<dbReference type="Pfam" id="PF19625">
    <property type="entry name" value="DUF6130"/>
    <property type="match status" value="1"/>
</dbReference>
<name>A0A4Y8Q5P5_9BACL</name>
<dbReference type="EMBL" id="MYFO01000008">
    <property type="protein sequence ID" value="TFE89004.1"/>
    <property type="molecule type" value="Genomic_DNA"/>
</dbReference>
<protein>
    <recommendedName>
        <fullName evidence="5">DUF4399 domain-containing protein</fullName>
    </recommendedName>
</protein>
<accession>A0A4Y8Q5P5</accession>
<dbReference type="RefSeq" id="WP_134751856.1">
    <property type="nucleotide sequence ID" value="NZ_MYFO02000011.1"/>
</dbReference>
<dbReference type="PROSITE" id="PS51257">
    <property type="entry name" value="PROKAR_LIPOPROTEIN"/>
    <property type="match status" value="1"/>
</dbReference>
<dbReference type="OrthoDB" id="6385276at2"/>
<gene>
    <name evidence="3" type="ORF">B5M42_08840</name>
</gene>
<keyword evidence="2" id="KW-0732">Signal</keyword>
<evidence type="ECO:0000256" key="1">
    <source>
        <dbReference type="SAM" id="MobiDB-lite"/>
    </source>
</evidence>
<evidence type="ECO:0000256" key="2">
    <source>
        <dbReference type="SAM" id="SignalP"/>
    </source>
</evidence>